<protein>
    <submittedName>
        <fullName evidence="2">DUF4260 domain-containing protein</fullName>
    </submittedName>
</protein>
<gene>
    <name evidence="2" type="ORF">L1I30_00935</name>
</gene>
<feature type="transmembrane region" description="Helical" evidence="1">
    <location>
        <begin position="12"/>
        <end position="36"/>
    </location>
</feature>
<dbReference type="InterPro" id="IPR025356">
    <property type="entry name" value="DUF4260"/>
</dbReference>
<dbReference type="Pfam" id="PF14079">
    <property type="entry name" value="DUF4260"/>
    <property type="match status" value="1"/>
</dbReference>
<accession>A0ABS9EBF9</accession>
<comment type="caution">
    <text evidence="2">The sequence shown here is derived from an EMBL/GenBank/DDBJ whole genome shotgun (WGS) entry which is preliminary data.</text>
</comment>
<evidence type="ECO:0000256" key="1">
    <source>
        <dbReference type="SAM" id="Phobius"/>
    </source>
</evidence>
<keyword evidence="1" id="KW-0472">Membrane</keyword>
<reference evidence="2" key="1">
    <citation type="submission" date="2022-01" db="EMBL/GenBank/DDBJ databases">
        <title>Gillisia lutea sp. nov., isolated from marine plastic residues from the Malvarosa beach (Valencia, Spain).</title>
        <authorList>
            <person name="Vidal-Verdu A."/>
            <person name="Molina-Menor E."/>
            <person name="Satari L."/>
            <person name="Pascual J."/>
            <person name="Pereto J."/>
            <person name="Porcar M."/>
        </authorList>
    </citation>
    <scope>NUCLEOTIDE SEQUENCE</scope>
    <source>
        <strain evidence="2">M10.2A</strain>
    </source>
</reference>
<dbReference type="EMBL" id="JAKGTH010000006">
    <property type="protein sequence ID" value="MCF4100219.1"/>
    <property type="molecule type" value="Genomic_DNA"/>
</dbReference>
<keyword evidence="3" id="KW-1185">Reference proteome</keyword>
<keyword evidence="1" id="KW-1133">Transmembrane helix</keyword>
<keyword evidence="1" id="KW-0812">Transmembrane</keyword>
<dbReference type="RefSeq" id="WP_236132371.1">
    <property type="nucleotide sequence ID" value="NZ_JAKGTH010000006.1"/>
</dbReference>
<sequence>MKIALKLEELVMLALGIFGFYYLQFSWWWFFGLFLLPDVSMLGYLVNNRVGAFFYNMFHHKGIAILIYLIGFFLNNEILKLIGVILFSHSSFDRMLGYGLKYEKGFKFTHLGEIGK</sequence>
<proteinExistence type="predicted"/>
<dbReference type="Proteomes" id="UP001179363">
    <property type="component" value="Unassembled WGS sequence"/>
</dbReference>
<evidence type="ECO:0000313" key="3">
    <source>
        <dbReference type="Proteomes" id="UP001179363"/>
    </source>
</evidence>
<feature type="transmembrane region" description="Helical" evidence="1">
    <location>
        <begin position="63"/>
        <end position="87"/>
    </location>
</feature>
<organism evidence="2 3">
    <name type="scientific">Gillisia lutea</name>
    <dbReference type="NCBI Taxonomy" id="2909668"/>
    <lineage>
        <taxon>Bacteria</taxon>
        <taxon>Pseudomonadati</taxon>
        <taxon>Bacteroidota</taxon>
        <taxon>Flavobacteriia</taxon>
        <taxon>Flavobacteriales</taxon>
        <taxon>Flavobacteriaceae</taxon>
        <taxon>Gillisia</taxon>
    </lineage>
</organism>
<evidence type="ECO:0000313" key="2">
    <source>
        <dbReference type="EMBL" id="MCF4100219.1"/>
    </source>
</evidence>
<name>A0ABS9EBF9_9FLAO</name>